<feature type="domain" description="DUF1937" evidence="1">
    <location>
        <begin position="3"/>
        <end position="115"/>
    </location>
</feature>
<dbReference type="STRING" id="1121457.SAMN02745161_1291"/>
<evidence type="ECO:0000259" key="1">
    <source>
        <dbReference type="Pfam" id="PF09152"/>
    </source>
</evidence>
<gene>
    <name evidence="2" type="ORF">SAMN02745161_1291</name>
</gene>
<accession>A0A1N6FFY1</accession>
<name>A0A1N6FFY1_9BACT</name>
<evidence type="ECO:0000313" key="2">
    <source>
        <dbReference type="EMBL" id="SIN94124.1"/>
    </source>
</evidence>
<protein>
    <recommendedName>
        <fullName evidence="1">DUF1937 domain-containing protein</fullName>
    </recommendedName>
</protein>
<dbReference type="Proteomes" id="UP000184694">
    <property type="component" value="Unassembled WGS sequence"/>
</dbReference>
<dbReference type="SUPFAM" id="SSF52309">
    <property type="entry name" value="N-(deoxy)ribosyltransferase-like"/>
    <property type="match status" value="1"/>
</dbReference>
<organism evidence="2 3">
    <name type="scientific">Halodesulfovibrio marinisediminis DSM 17456</name>
    <dbReference type="NCBI Taxonomy" id="1121457"/>
    <lineage>
        <taxon>Bacteria</taxon>
        <taxon>Pseudomonadati</taxon>
        <taxon>Thermodesulfobacteriota</taxon>
        <taxon>Desulfovibrionia</taxon>
        <taxon>Desulfovibrionales</taxon>
        <taxon>Desulfovibrionaceae</taxon>
        <taxon>Halodesulfovibrio</taxon>
    </lineage>
</organism>
<dbReference type="Gene3D" id="3.40.50.10400">
    <property type="entry name" value="Hypothetical protein PA1492"/>
    <property type="match status" value="1"/>
</dbReference>
<keyword evidence="3" id="KW-1185">Reference proteome</keyword>
<dbReference type="Pfam" id="PF09152">
    <property type="entry name" value="DUF1937"/>
    <property type="match status" value="1"/>
</dbReference>
<evidence type="ECO:0000313" key="3">
    <source>
        <dbReference type="Proteomes" id="UP000184694"/>
    </source>
</evidence>
<dbReference type="InterPro" id="IPR015235">
    <property type="entry name" value="DUF1937"/>
</dbReference>
<proteinExistence type="predicted"/>
<dbReference type="EMBL" id="FSRG01000004">
    <property type="protein sequence ID" value="SIN94124.1"/>
    <property type="molecule type" value="Genomic_DNA"/>
</dbReference>
<dbReference type="AlphaFoldDB" id="A0A1N6FFY1"/>
<dbReference type="RefSeq" id="WP_074216119.1">
    <property type="nucleotide sequence ID" value="NZ_FSRG01000004.1"/>
</dbReference>
<sequence length="141" mass="16040">MLNIYLTCPYTYSDKSICREQFDVAAQLASQVIASGELIFSPVLLGHPIILQHTSFPTTSYEEWALSAWEKIRHQAESLHSWADALLVVDLEGTSECTQVQLDIALFRKAEKPVRFVKPTHVQNQLVTLLEELKRSKLSRL</sequence>
<reference evidence="3" key="1">
    <citation type="submission" date="2016-11" db="EMBL/GenBank/DDBJ databases">
        <authorList>
            <person name="Varghese N."/>
            <person name="Submissions S."/>
        </authorList>
    </citation>
    <scope>NUCLEOTIDE SEQUENCE [LARGE SCALE GENOMIC DNA]</scope>
    <source>
        <strain evidence="3">DSM 17456</strain>
    </source>
</reference>
<dbReference type="OrthoDB" id="6877969at2"/>